<evidence type="ECO:0000259" key="1">
    <source>
        <dbReference type="Pfam" id="PF13579"/>
    </source>
</evidence>
<evidence type="ECO:0000313" key="3">
    <source>
        <dbReference type="Proteomes" id="UP000501812"/>
    </source>
</evidence>
<dbReference type="InterPro" id="IPR028098">
    <property type="entry name" value="Glyco_trans_4-like_N"/>
</dbReference>
<keyword evidence="3" id="KW-1185">Reference proteome</keyword>
<dbReference type="Proteomes" id="UP000501812">
    <property type="component" value="Chromosome"/>
</dbReference>
<dbReference type="Pfam" id="PF13579">
    <property type="entry name" value="Glyco_trans_4_4"/>
    <property type="match status" value="1"/>
</dbReference>
<accession>A0A858RBY5</accession>
<dbReference type="Gene3D" id="3.40.50.2000">
    <property type="entry name" value="Glycogen Phosphorylase B"/>
    <property type="match status" value="1"/>
</dbReference>
<dbReference type="GO" id="GO:0016757">
    <property type="term" value="F:glycosyltransferase activity"/>
    <property type="evidence" value="ECO:0007669"/>
    <property type="project" value="UniProtKB-ARBA"/>
</dbReference>
<dbReference type="EMBL" id="CP051774">
    <property type="protein sequence ID" value="QJE94287.1"/>
    <property type="molecule type" value="Genomic_DNA"/>
</dbReference>
<dbReference type="KEGG" id="luo:HHL09_00290"/>
<organism evidence="2 3">
    <name type="scientific">Luteolibacter luteus</name>
    <dbReference type="NCBI Taxonomy" id="2728835"/>
    <lineage>
        <taxon>Bacteria</taxon>
        <taxon>Pseudomonadati</taxon>
        <taxon>Verrucomicrobiota</taxon>
        <taxon>Verrucomicrobiia</taxon>
        <taxon>Verrucomicrobiales</taxon>
        <taxon>Verrucomicrobiaceae</taxon>
        <taxon>Luteolibacter</taxon>
    </lineage>
</organism>
<name>A0A858RBY5_9BACT</name>
<dbReference type="SUPFAM" id="SSF53756">
    <property type="entry name" value="UDP-Glycosyltransferase/glycogen phosphorylase"/>
    <property type="match status" value="2"/>
</dbReference>
<evidence type="ECO:0000313" key="2">
    <source>
        <dbReference type="EMBL" id="QJE94287.1"/>
    </source>
</evidence>
<dbReference type="RefSeq" id="WP_169452508.1">
    <property type="nucleotide sequence ID" value="NZ_CP051774.1"/>
</dbReference>
<proteinExistence type="predicted"/>
<sequence length="406" mass="43552">MEKLSICLVSPGHLGSNPRLVKEADALVEAGHRVHVIYGETYAPAIARDADVLAKAKWSSQKVSLFTDRGRGFRWRAGQKLALSLFKKGAAATEVLCRASHPLFPGLRSAALRHKADLYVGHCLPALPVVVAAAARHGSRCAFDAEDFHSGESEANGEGAVSNRLARKIETKFLAKCDHLSAASPLIAKAYEDNYGVKPVTLLNVFPLEEAGIPEAAPAQASFYWFSQTVGAGRGLEEIIAILGKLARPVRLDLRGHVSADYRATLETLAAGSQVEVRLLPPDAPATMAVHATGYTAGLALEKRQPLNRDICLTNKAFTFLLAGIPVVLSKTLAQEALAADLGDAAVLIDLTKPAESAAALAAWLDSSARQTAGREHAIQLGRERFNWDIEKQKLLELIDQIPSVK</sequence>
<keyword evidence="2" id="KW-0808">Transferase</keyword>
<gene>
    <name evidence="2" type="ORF">HHL09_00290</name>
</gene>
<protein>
    <submittedName>
        <fullName evidence="2">Glycosyltransferase family 4 protein</fullName>
    </submittedName>
</protein>
<feature type="domain" description="Glycosyltransferase subfamily 4-like N-terminal" evidence="1">
    <location>
        <begin position="15"/>
        <end position="200"/>
    </location>
</feature>
<reference evidence="2 3" key="1">
    <citation type="submission" date="2020-04" db="EMBL/GenBank/DDBJ databases">
        <title>Luteolibacter sp. G-1-1-1 isolated from soil.</title>
        <authorList>
            <person name="Dahal R.H."/>
        </authorList>
    </citation>
    <scope>NUCLEOTIDE SEQUENCE [LARGE SCALE GENOMIC DNA]</scope>
    <source>
        <strain evidence="2 3">G-1-1-1</strain>
    </source>
</reference>
<dbReference type="AlphaFoldDB" id="A0A858RBY5"/>